<feature type="transmembrane region" description="Helical" evidence="1">
    <location>
        <begin position="168"/>
        <end position="186"/>
    </location>
</feature>
<dbReference type="EMBL" id="CP046244">
    <property type="protein sequence ID" value="QGP91040.1"/>
    <property type="molecule type" value="Genomic_DNA"/>
</dbReference>
<keyword evidence="3" id="KW-0482">Metalloprotease</keyword>
<keyword evidence="1" id="KW-0812">Transmembrane</keyword>
<evidence type="ECO:0000259" key="2">
    <source>
        <dbReference type="Pfam" id="PF02517"/>
    </source>
</evidence>
<feature type="domain" description="CAAX prenyl protease 2/Lysostaphin resistance protein A-like" evidence="2">
    <location>
        <begin position="137"/>
        <end position="224"/>
    </location>
</feature>
<dbReference type="PANTHER" id="PTHR43592:SF15">
    <property type="entry name" value="CAAX AMINO TERMINAL PROTEASE FAMILY PROTEIN"/>
    <property type="match status" value="1"/>
</dbReference>
<proteinExistence type="predicted"/>
<dbReference type="GO" id="GO:0080120">
    <property type="term" value="P:CAAX-box protein maturation"/>
    <property type="evidence" value="ECO:0007669"/>
    <property type="project" value="UniProtKB-ARBA"/>
</dbReference>
<reference evidence="3 4" key="1">
    <citation type="submission" date="2019-11" db="EMBL/GenBank/DDBJ databases">
        <title>Genome sequence of Moorella glycerini DSM11254.</title>
        <authorList>
            <person name="Poehlein A."/>
            <person name="Boeer T."/>
            <person name="Daniel R."/>
        </authorList>
    </citation>
    <scope>NUCLEOTIDE SEQUENCE [LARGE SCALE GENOMIC DNA]</scope>
    <source>
        <strain evidence="3 4">DSM 11254</strain>
    </source>
</reference>
<dbReference type="InterPro" id="IPR003675">
    <property type="entry name" value="Rce1/LyrA-like_dom"/>
</dbReference>
<dbReference type="OrthoDB" id="9782250at2"/>
<dbReference type="GO" id="GO:0006508">
    <property type="term" value="P:proteolysis"/>
    <property type="evidence" value="ECO:0007669"/>
    <property type="project" value="UniProtKB-KW"/>
</dbReference>
<feature type="transmembrane region" description="Helical" evidence="1">
    <location>
        <begin position="90"/>
        <end position="117"/>
    </location>
</feature>
<keyword evidence="1" id="KW-1133">Transmembrane helix</keyword>
<evidence type="ECO:0000256" key="1">
    <source>
        <dbReference type="SAM" id="Phobius"/>
    </source>
</evidence>
<feature type="transmembrane region" description="Helical" evidence="1">
    <location>
        <begin position="20"/>
        <end position="41"/>
    </location>
</feature>
<feature type="transmembrane region" description="Helical" evidence="1">
    <location>
        <begin position="47"/>
        <end position="69"/>
    </location>
</feature>
<gene>
    <name evidence="3" type="ORF">MGLY_03640</name>
</gene>
<feature type="transmembrane region" description="Helical" evidence="1">
    <location>
        <begin position="137"/>
        <end position="156"/>
    </location>
</feature>
<dbReference type="Proteomes" id="UP000425916">
    <property type="component" value="Chromosome"/>
</dbReference>
<name>A0A6I5ZMD9_9FIRM</name>
<accession>A0A6I5ZMD9</accession>
<organism evidence="3 4">
    <name type="scientific">Neomoorella glycerini</name>
    <dbReference type="NCBI Taxonomy" id="55779"/>
    <lineage>
        <taxon>Bacteria</taxon>
        <taxon>Bacillati</taxon>
        <taxon>Bacillota</taxon>
        <taxon>Clostridia</taxon>
        <taxon>Neomoorellales</taxon>
        <taxon>Neomoorellaceae</taxon>
        <taxon>Neomoorella</taxon>
    </lineage>
</organism>
<keyword evidence="1" id="KW-0472">Membrane</keyword>
<keyword evidence="3" id="KW-0645">Protease</keyword>
<dbReference type="PANTHER" id="PTHR43592">
    <property type="entry name" value="CAAX AMINO TERMINAL PROTEASE"/>
    <property type="match status" value="1"/>
</dbReference>
<dbReference type="AlphaFoldDB" id="A0A6I5ZMD9"/>
<dbReference type="GO" id="GO:0008237">
    <property type="term" value="F:metallopeptidase activity"/>
    <property type="evidence" value="ECO:0007669"/>
    <property type="project" value="UniProtKB-KW"/>
</dbReference>
<protein>
    <submittedName>
        <fullName evidence="3">CPBP intramembrane metalloprotease</fullName>
    </submittedName>
</protein>
<dbReference type="RefSeq" id="WP_156271471.1">
    <property type="nucleotide sequence ID" value="NZ_CP046244.1"/>
</dbReference>
<dbReference type="Pfam" id="PF02517">
    <property type="entry name" value="Rce1-like"/>
    <property type="match status" value="1"/>
</dbReference>
<evidence type="ECO:0000313" key="3">
    <source>
        <dbReference type="EMBL" id="QGP91040.1"/>
    </source>
</evidence>
<sequence length="236" mass="25742">MTGETEKKTEKIPWNLRQCFLVLLGMLASGYGTALLVRFFASGLPLAYRYLLVGLAQGAAVLAGLHYFVRKKNGLGLEAVGLKAASLVRAIASGLGGGLVLFLLVVIVGSLLQFFLPDQAPQPFTELVINARQPRDLIIPLFLGAFLAPVTEELYFRGFLFPALKNRYGFGKGLLGSGLIFALLHLDPVRFLPLALGGMGLAYLYERTGNILTSIVAHATWNTIMILLLYFALRWV</sequence>
<keyword evidence="4" id="KW-1185">Reference proteome</keyword>
<dbReference type="GO" id="GO:0004175">
    <property type="term" value="F:endopeptidase activity"/>
    <property type="evidence" value="ECO:0007669"/>
    <property type="project" value="UniProtKB-ARBA"/>
</dbReference>
<keyword evidence="3" id="KW-0378">Hydrolase</keyword>
<evidence type="ECO:0000313" key="4">
    <source>
        <dbReference type="Proteomes" id="UP000425916"/>
    </source>
</evidence>
<feature type="transmembrane region" description="Helical" evidence="1">
    <location>
        <begin position="211"/>
        <end position="233"/>
    </location>
</feature>